<protein>
    <submittedName>
        <fullName evidence="2">Dynein heavy chain 1, axonemal</fullName>
    </submittedName>
</protein>
<name>A0A7J6P6V6_PEROL</name>
<proteinExistence type="predicted"/>
<comment type="caution">
    <text evidence="2">The sequence shown here is derived from an EMBL/GenBank/DDBJ whole genome shotgun (WGS) entry which is preliminary data.</text>
</comment>
<reference evidence="2 3" key="1">
    <citation type="submission" date="2020-04" db="EMBL/GenBank/DDBJ databases">
        <title>Perkinsus olseni comparative genomics.</title>
        <authorList>
            <person name="Bogema D.R."/>
        </authorList>
    </citation>
    <scope>NUCLEOTIDE SEQUENCE [LARGE SCALE GENOMIC DNA]</scope>
    <source>
        <strain evidence="2">ATCC PRA-205</strain>
    </source>
</reference>
<gene>
    <name evidence="2" type="primary">DNAH1_2</name>
    <name evidence="2" type="ORF">FOZ62_001137</name>
</gene>
<feature type="non-terminal residue" evidence="2">
    <location>
        <position position="1"/>
    </location>
</feature>
<evidence type="ECO:0000313" key="2">
    <source>
        <dbReference type="EMBL" id="KAF4691081.1"/>
    </source>
</evidence>
<accession>A0A7J6P6V6</accession>
<evidence type="ECO:0000313" key="3">
    <source>
        <dbReference type="Proteomes" id="UP000574390"/>
    </source>
</evidence>
<feature type="compositionally biased region" description="Basic and acidic residues" evidence="1">
    <location>
        <begin position="11"/>
        <end position="21"/>
    </location>
</feature>
<feature type="region of interest" description="Disordered" evidence="1">
    <location>
        <begin position="1"/>
        <end position="63"/>
    </location>
</feature>
<feature type="compositionally biased region" description="Basic residues" evidence="1">
    <location>
        <begin position="49"/>
        <end position="58"/>
    </location>
</feature>
<organism evidence="2 3">
    <name type="scientific">Perkinsus olseni</name>
    <name type="common">Perkinsus atlanticus</name>
    <dbReference type="NCBI Taxonomy" id="32597"/>
    <lineage>
        <taxon>Eukaryota</taxon>
        <taxon>Sar</taxon>
        <taxon>Alveolata</taxon>
        <taxon>Perkinsozoa</taxon>
        <taxon>Perkinsea</taxon>
        <taxon>Perkinsida</taxon>
        <taxon>Perkinsidae</taxon>
        <taxon>Perkinsus</taxon>
    </lineage>
</organism>
<dbReference type="Proteomes" id="UP000574390">
    <property type="component" value="Unassembled WGS sequence"/>
</dbReference>
<evidence type="ECO:0000256" key="1">
    <source>
        <dbReference type="SAM" id="MobiDB-lite"/>
    </source>
</evidence>
<sequence>MQPSPGQDEPPELRSEFRDIGGQRTLVTRKPSTTALLPAIEAGRSPQKSGKKPRRRQRTIMSELLAPNDASKVRSYMRGPPRGLDWVPPSAPVSDALQVGGGQQPLGIPHRSTAIEKSQPGLPPTPRKRSVQLRPKVIDSFVHAVGSRPRKVLVERVRQQHLSEDLVGILSSEYGISFETSEVDKGAWLPLDYFDNTEYDERTPQEWIALGYSEAQRQKQHFAAKGEDISDLPDFLALEALALDSDAGVGKWKECQITTYDSASEKFGVMFSGQEERLVWLSKLWVMLVGAESPARHAKRVADA</sequence>
<dbReference type="AlphaFoldDB" id="A0A7J6P6V6"/>
<dbReference type="EMBL" id="JABANM010036329">
    <property type="protein sequence ID" value="KAF4691081.1"/>
    <property type="molecule type" value="Genomic_DNA"/>
</dbReference>